<reference evidence="1" key="1">
    <citation type="journal article" date="2020" name="Nature">
        <title>Giant virus diversity and host interactions through global metagenomics.</title>
        <authorList>
            <person name="Schulz F."/>
            <person name="Roux S."/>
            <person name="Paez-Espino D."/>
            <person name="Jungbluth S."/>
            <person name="Walsh D.A."/>
            <person name="Denef V.J."/>
            <person name="McMahon K.D."/>
            <person name="Konstantinidis K.T."/>
            <person name="Eloe-Fadrosh E.A."/>
            <person name="Kyrpides N.C."/>
            <person name="Woyke T."/>
        </authorList>
    </citation>
    <scope>NUCLEOTIDE SEQUENCE</scope>
    <source>
        <strain evidence="1">GVMAG-M-3300009161-30</strain>
    </source>
</reference>
<evidence type="ECO:0000313" key="1">
    <source>
        <dbReference type="EMBL" id="QHT32780.1"/>
    </source>
</evidence>
<evidence type="ECO:0008006" key="2">
    <source>
        <dbReference type="Google" id="ProtNLM"/>
    </source>
</evidence>
<dbReference type="AlphaFoldDB" id="A0A6C0EX07"/>
<proteinExistence type="predicted"/>
<organism evidence="1">
    <name type="scientific">viral metagenome</name>
    <dbReference type="NCBI Taxonomy" id="1070528"/>
    <lineage>
        <taxon>unclassified sequences</taxon>
        <taxon>metagenomes</taxon>
        <taxon>organismal metagenomes</taxon>
    </lineage>
</organism>
<accession>A0A6C0EX07</accession>
<dbReference type="EMBL" id="MN738948">
    <property type="protein sequence ID" value="QHT32780.1"/>
    <property type="molecule type" value="Genomic_DNA"/>
</dbReference>
<sequence length="260" mass="30201">MNIHKTSSKSSIFVQNSIALMNMNSYPPSNNSKKYLTIVACNTDSEIKLNATLNNLMYLLFPSNDVIVIDSVGVKYGDVLKDKISSRLKAHYMIPNDKLMDFGKWNYILNNYDYKSYDYVVFTNDSIIIKASIFHFYNLMTHRNVDLYGYNNSTQIKYHYQSYLFGVKSDACFRLTHLINNKKHLIHDYESLVRHAELELVGKFTSQDCFLKIVNSGIVAINMTSHFALKDSNIFFTNDKLYVKLFKSKLLPFIKIKRII</sequence>
<name>A0A6C0EX07_9ZZZZ</name>
<protein>
    <recommendedName>
        <fullName evidence="2">DUF5672 domain-containing protein</fullName>
    </recommendedName>
</protein>